<keyword evidence="2" id="KW-1185">Reference proteome</keyword>
<dbReference type="InParanoid" id="T0QGI1"/>
<evidence type="ECO:0008006" key="3">
    <source>
        <dbReference type="Google" id="ProtNLM"/>
    </source>
</evidence>
<evidence type="ECO:0000313" key="2">
    <source>
        <dbReference type="Proteomes" id="UP000030762"/>
    </source>
</evidence>
<sequence>MPDNKQKATRATPLDALALPHVVEAIATSCGNHQDLESFLVAVPPSLWTPALTAFLDCKTVMPSSVRANWPHIELHDIDLPPSVLARLAATLPLHPRMELLYPVGDAAPLARLIDVLGPALSGVELCILSDRTIDGRGKAISNLLLQRCPRLRHVSIFVGSSPTTDMIELNDLLAVVAHPHVHDLYINLQRATGAPRLGHHLASWLSTAPATKLNMSNVSAMDADGVIAFCNALQTNSTLQELVVSNVPSLGGFHGRTLPVSLETLTWGVCYRVVDQTVTDLATAVGPTRLKRLDCSVFGRLAKYRAAAPMLERLQCLMVSELNADEMGALIAGLPAAPALTTLSLHDCILSLSAELLMETLATKCVRLGALVVIDRHLTSNGFTAVLSGVVRLPYLTSLILPMRLSDVLNLFPALAAAGRHLHYLDLSILRRPEGDLERRAIYQALTQAHDVPFVLQSMPKDMDNFVADALSPCADRCHQCDLIL</sequence>
<dbReference type="VEuPathDB" id="FungiDB:SDRG_09712"/>
<gene>
    <name evidence="1" type="ORF">SDRG_09712</name>
</gene>
<dbReference type="InterPro" id="IPR032675">
    <property type="entry name" value="LRR_dom_sf"/>
</dbReference>
<name>T0QGI1_SAPDV</name>
<dbReference type="GeneID" id="19950439"/>
<dbReference type="RefSeq" id="XP_008613884.1">
    <property type="nucleotide sequence ID" value="XM_008615662.1"/>
</dbReference>
<dbReference type="SUPFAM" id="SSF52047">
    <property type="entry name" value="RNI-like"/>
    <property type="match status" value="1"/>
</dbReference>
<dbReference type="OMA" id="NWPHIEL"/>
<dbReference type="EMBL" id="JH767162">
    <property type="protein sequence ID" value="EQC32740.1"/>
    <property type="molecule type" value="Genomic_DNA"/>
</dbReference>
<dbReference type="AlphaFoldDB" id="T0QGI1"/>
<protein>
    <recommendedName>
        <fullName evidence="3">F-box domain-containing protein</fullName>
    </recommendedName>
</protein>
<reference evidence="1 2" key="1">
    <citation type="submission" date="2012-04" db="EMBL/GenBank/DDBJ databases">
        <title>The Genome Sequence of Saprolegnia declina VS20.</title>
        <authorList>
            <consortium name="The Broad Institute Genome Sequencing Platform"/>
            <person name="Russ C."/>
            <person name="Nusbaum C."/>
            <person name="Tyler B."/>
            <person name="van West P."/>
            <person name="Dieguez-Uribeondo J."/>
            <person name="de Bruijn I."/>
            <person name="Tripathy S."/>
            <person name="Jiang R."/>
            <person name="Young S.K."/>
            <person name="Zeng Q."/>
            <person name="Gargeya S."/>
            <person name="Fitzgerald M."/>
            <person name="Haas B."/>
            <person name="Abouelleil A."/>
            <person name="Alvarado L."/>
            <person name="Arachchi H.M."/>
            <person name="Berlin A."/>
            <person name="Chapman S.B."/>
            <person name="Goldberg J."/>
            <person name="Griggs A."/>
            <person name="Gujja S."/>
            <person name="Hansen M."/>
            <person name="Howarth C."/>
            <person name="Imamovic A."/>
            <person name="Larimer J."/>
            <person name="McCowen C."/>
            <person name="Montmayeur A."/>
            <person name="Murphy C."/>
            <person name="Neiman D."/>
            <person name="Pearson M."/>
            <person name="Priest M."/>
            <person name="Roberts A."/>
            <person name="Saif S."/>
            <person name="Shea T."/>
            <person name="Sisk P."/>
            <person name="Sykes S."/>
            <person name="Wortman J."/>
            <person name="Nusbaum C."/>
            <person name="Birren B."/>
        </authorList>
    </citation>
    <scope>NUCLEOTIDE SEQUENCE [LARGE SCALE GENOMIC DNA]</scope>
    <source>
        <strain evidence="1 2">VS20</strain>
    </source>
</reference>
<dbReference type="OrthoDB" id="10413898at2759"/>
<proteinExistence type="predicted"/>
<evidence type="ECO:0000313" key="1">
    <source>
        <dbReference type="EMBL" id="EQC32740.1"/>
    </source>
</evidence>
<organism evidence="1 2">
    <name type="scientific">Saprolegnia diclina (strain VS20)</name>
    <dbReference type="NCBI Taxonomy" id="1156394"/>
    <lineage>
        <taxon>Eukaryota</taxon>
        <taxon>Sar</taxon>
        <taxon>Stramenopiles</taxon>
        <taxon>Oomycota</taxon>
        <taxon>Saprolegniomycetes</taxon>
        <taxon>Saprolegniales</taxon>
        <taxon>Saprolegniaceae</taxon>
        <taxon>Saprolegnia</taxon>
    </lineage>
</organism>
<dbReference type="Proteomes" id="UP000030762">
    <property type="component" value="Unassembled WGS sequence"/>
</dbReference>
<accession>T0QGI1</accession>
<dbReference type="Gene3D" id="3.80.10.10">
    <property type="entry name" value="Ribonuclease Inhibitor"/>
    <property type="match status" value="1"/>
</dbReference>